<comment type="caution">
    <text evidence="3">The sequence shown here is derived from an EMBL/GenBank/DDBJ whole genome shotgun (WGS) entry which is preliminary data.</text>
</comment>
<feature type="region of interest" description="Disordered" evidence="1">
    <location>
        <begin position="394"/>
        <end position="431"/>
    </location>
</feature>
<dbReference type="Gene3D" id="3.50.50.60">
    <property type="entry name" value="FAD/NAD(P)-binding domain"/>
    <property type="match status" value="2"/>
</dbReference>
<dbReference type="PRINTS" id="PR00368">
    <property type="entry name" value="FADPNR"/>
</dbReference>
<dbReference type="PRINTS" id="PR00411">
    <property type="entry name" value="PNDRDTASEI"/>
</dbReference>
<evidence type="ECO:0000313" key="3">
    <source>
        <dbReference type="EMBL" id="KAJ7687843.1"/>
    </source>
</evidence>
<dbReference type="GO" id="GO:0004174">
    <property type="term" value="F:electron-transferring-flavoprotein dehydrogenase activity"/>
    <property type="evidence" value="ECO:0007669"/>
    <property type="project" value="TreeGrafter"/>
</dbReference>
<dbReference type="GO" id="GO:0050660">
    <property type="term" value="F:flavin adenine dinucleotide binding"/>
    <property type="evidence" value="ECO:0007669"/>
    <property type="project" value="TreeGrafter"/>
</dbReference>
<dbReference type="PANTHER" id="PTHR43735">
    <property type="entry name" value="APOPTOSIS-INDUCING FACTOR 1"/>
    <property type="match status" value="1"/>
</dbReference>
<organism evidence="3 4">
    <name type="scientific">Mycena rosella</name>
    <name type="common">Pink bonnet</name>
    <name type="synonym">Agaricus rosellus</name>
    <dbReference type="NCBI Taxonomy" id="1033263"/>
    <lineage>
        <taxon>Eukaryota</taxon>
        <taxon>Fungi</taxon>
        <taxon>Dikarya</taxon>
        <taxon>Basidiomycota</taxon>
        <taxon>Agaricomycotina</taxon>
        <taxon>Agaricomycetes</taxon>
        <taxon>Agaricomycetidae</taxon>
        <taxon>Agaricales</taxon>
        <taxon>Marasmiineae</taxon>
        <taxon>Mycenaceae</taxon>
        <taxon>Mycena</taxon>
    </lineage>
</organism>
<name>A0AAD7GCA8_MYCRO</name>
<dbReference type="AlphaFoldDB" id="A0AAD7GCA8"/>
<reference evidence="3" key="1">
    <citation type="submission" date="2023-03" db="EMBL/GenBank/DDBJ databases">
        <title>Massive genome expansion in bonnet fungi (Mycena s.s.) driven by repeated elements and novel gene families across ecological guilds.</title>
        <authorList>
            <consortium name="Lawrence Berkeley National Laboratory"/>
            <person name="Harder C.B."/>
            <person name="Miyauchi S."/>
            <person name="Viragh M."/>
            <person name="Kuo A."/>
            <person name="Thoen E."/>
            <person name="Andreopoulos B."/>
            <person name="Lu D."/>
            <person name="Skrede I."/>
            <person name="Drula E."/>
            <person name="Henrissat B."/>
            <person name="Morin E."/>
            <person name="Kohler A."/>
            <person name="Barry K."/>
            <person name="LaButti K."/>
            <person name="Morin E."/>
            <person name="Salamov A."/>
            <person name="Lipzen A."/>
            <person name="Mereny Z."/>
            <person name="Hegedus B."/>
            <person name="Baldrian P."/>
            <person name="Stursova M."/>
            <person name="Weitz H."/>
            <person name="Taylor A."/>
            <person name="Grigoriev I.V."/>
            <person name="Nagy L.G."/>
            <person name="Martin F."/>
            <person name="Kauserud H."/>
        </authorList>
    </citation>
    <scope>NUCLEOTIDE SEQUENCE</scope>
    <source>
        <strain evidence="3">CBHHK067</strain>
    </source>
</reference>
<keyword evidence="4" id="KW-1185">Reference proteome</keyword>
<gene>
    <name evidence="3" type="ORF">B0H17DRAFT_1069429</name>
</gene>
<dbReference type="InterPro" id="IPR036188">
    <property type="entry name" value="FAD/NAD-bd_sf"/>
</dbReference>
<feature type="region of interest" description="Disordered" evidence="1">
    <location>
        <begin position="292"/>
        <end position="314"/>
    </location>
</feature>
<dbReference type="PANTHER" id="PTHR43735:SF2">
    <property type="entry name" value="FE-REGULATED PROTEIN 8"/>
    <property type="match status" value="1"/>
</dbReference>
<proteinExistence type="predicted"/>
<dbReference type="GO" id="GO:0005737">
    <property type="term" value="C:cytoplasm"/>
    <property type="evidence" value="ECO:0007669"/>
    <property type="project" value="TreeGrafter"/>
</dbReference>
<feature type="compositionally biased region" description="Basic and acidic residues" evidence="1">
    <location>
        <begin position="394"/>
        <end position="404"/>
    </location>
</feature>
<evidence type="ECO:0000259" key="2">
    <source>
        <dbReference type="Pfam" id="PF07992"/>
    </source>
</evidence>
<evidence type="ECO:0000313" key="4">
    <source>
        <dbReference type="Proteomes" id="UP001221757"/>
    </source>
</evidence>
<protein>
    <recommendedName>
        <fullName evidence="2">FAD/NAD(P)-binding domain-containing protein</fullName>
    </recommendedName>
</protein>
<dbReference type="Proteomes" id="UP001221757">
    <property type="component" value="Unassembled WGS sequence"/>
</dbReference>
<dbReference type="EMBL" id="JARKIE010000084">
    <property type="protein sequence ID" value="KAJ7687843.1"/>
    <property type="molecule type" value="Genomic_DNA"/>
</dbReference>
<feature type="domain" description="FAD/NAD(P)-binding" evidence="2">
    <location>
        <begin position="5"/>
        <end position="277"/>
    </location>
</feature>
<sequence>MVTKTVVVLGASYGGAHAAQLIAAGLLDDWRIILIDRNSHVNHVYILPRLAVLPGHEHKAFVPCDNIFNLPAGQTDPKKHILLHAQVLFLSAHAVTLSRAFPEHDIDTVLSFDFAVYALGSHLPPPLDLWGEQDAKAAPYGGTKPEGIAWLKRAQEDIAAARSVLVVGGGALGIQFATDIAAIHPTTSVTLLHSRTRLLPRFDERMHSEILQALESAGITVVLDERLAPAIPTEKHGVHHTTTGRKIEADLLLRCTGQVPNTALLRALDVRVVEDGSGQARVLRTMQLAVTVPEEEDSSQPGPEPSVSEPAPEPTLEQTLAQLALSSDAAEQAADDTTANDAPDATTPYPHLFAVGDAAAAFGAVPAGHNAYYQAGVAARNVLRLVRRAVASEAARHAEEESRGRSRFFRGRQPAPVAQPPQGEEEDAELERYEPGAPAVKVSLGLTKNVYEVAGAVGVGKETREDLNAAAIWGYFGCPVAEGEADAEGGEGGMYR</sequence>
<dbReference type="InterPro" id="IPR023753">
    <property type="entry name" value="FAD/NAD-binding_dom"/>
</dbReference>
<evidence type="ECO:0000256" key="1">
    <source>
        <dbReference type="SAM" id="MobiDB-lite"/>
    </source>
</evidence>
<dbReference type="SUPFAM" id="SSF51905">
    <property type="entry name" value="FAD/NAD(P)-binding domain"/>
    <property type="match status" value="1"/>
</dbReference>
<dbReference type="Pfam" id="PF07992">
    <property type="entry name" value="Pyr_redox_2"/>
    <property type="match status" value="1"/>
</dbReference>
<accession>A0AAD7GCA8</accession>